<dbReference type="PANTHER" id="PTHR44757">
    <property type="entry name" value="DIGUANYLATE CYCLASE DGCP"/>
    <property type="match status" value="1"/>
</dbReference>
<dbReference type="InterPro" id="IPR035965">
    <property type="entry name" value="PAS-like_dom_sf"/>
</dbReference>
<dbReference type="RefSeq" id="WP_256397972.1">
    <property type="nucleotide sequence ID" value="NZ_JANHDJ010000024.1"/>
</dbReference>
<reference evidence="2 3" key="1">
    <citation type="journal article" date="2019" name="Int. J. Syst. Evol. Microbiol.">
        <title>The Global Catalogue of Microorganisms (GCM) 10K type strain sequencing project: providing services to taxonomists for standard genome sequencing and annotation.</title>
        <authorList>
            <consortium name="The Broad Institute Genomics Platform"/>
            <consortium name="The Broad Institute Genome Sequencing Center for Infectious Disease"/>
            <person name="Wu L."/>
            <person name="Ma J."/>
        </authorList>
    </citation>
    <scope>NUCLEOTIDE SEQUENCE [LARGE SCALE GENOMIC DNA]</scope>
    <source>
        <strain evidence="2 3">CGMCC 1.10593</strain>
    </source>
</reference>
<sequence>MDADGREPDKTTIRPFREAVENTGHSIYWTDTTGTIEYVNSAFEDQTGYSAEEAVGNNANILQSGVHDDRFYERLWDTILAGNVWEGEITNTRKSGERYVAKQTISPVTDDTGDIVRFVAINEGLC</sequence>
<dbReference type="AlphaFoldDB" id="A0ABD6DDJ0"/>
<dbReference type="SUPFAM" id="SSF55785">
    <property type="entry name" value="PYP-like sensor domain (PAS domain)"/>
    <property type="match status" value="1"/>
</dbReference>
<dbReference type="Proteomes" id="UP001597052">
    <property type="component" value="Unassembled WGS sequence"/>
</dbReference>
<dbReference type="NCBIfam" id="TIGR00229">
    <property type="entry name" value="sensory_box"/>
    <property type="match status" value="1"/>
</dbReference>
<comment type="caution">
    <text evidence="2">The sequence shown here is derived from an EMBL/GenBank/DDBJ whole genome shotgun (WGS) entry which is preliminary data.</text>
</comment>
<dbReference type="PANTHER" id="PTHR44757:SF2">
    <property type="entry name" value="BIOFILM ARCHITECTURE MAINTENANCE PROTEIN MBAA"/>
    <property type="match status" value="1"/>
</dbReference>
<evidence type="ECO:0000313" key="2">
    <source>
        <dbReference type="EMBL" id="MFD1644027.1"/>
    </source>
</evidence>
<organism evidence="2 3">
    <name type="scientific">Halohasta litorea</name>
    <dbReference type="NCBI Taxonomy" id="869891"/>
    <lineage>
        <taxon>Archaea</taxon>
        <taxon>Methanobacteriati</taxon>
        <taxon>Methanobacteriota</taxon>
        <taxon>Stenosarchaea group</taxon>
        <taxon>Halobacteria</taxon>
        <taxon>Halobacteriales</taxon>
        <taxon>Haloferacaceae</taxon>
        <taxon>Halohasta</taxon>
    </lineage>
</organism>
<protein>
    <submittedName>
        <fullName evidence="2">PAS domain-containing protein</fullName>
    </submittedName>
</protein>
<dbReference type="CDD" id="cd00130">
    <property type="entry name" value="PAS"/>
    <property type="match status" value="1"/>
</dbReference>
<evidence type="ECO:0000313" key="3">
    <source>
        <dbReference type="Proteomes" id="UP001597052"/>
    </source>
</evidence>
<dbReference type="PROSITE" id="PS50112">
    <property type="entry name" value="PAS"/>
    <property type="match status" value="1"/>
</dbReference>
<proteinExistence type="predicted"/>
<accession>A0ABD6DDJ0</accession>
<evidence type="ECO:0000259" key="1">
    <source>
        <dbReference type="PROSITE" id="PS50112"/>
    </source>
</evidence>
<dbReference type="SMART" id="SM00091">
    <property type="entry name" value="PAS"/>
    <property type="match status" value="1"/>
</dbReference>
<name>A0ABD6DDJ0_9EURY</name>
<gene>
    <name evidence="2" type="ORF">ACFSBW_19520</name>
</gene>
<dbReference type="InterPro" id="IPR052155">
    <property type="entry name" value="Biofilm_reg_signaling"/>
</dbReference>
<dbReference type="Pfam" id="PF13426">
    <property type="entry name" value="PAS_9"/>
    <property type="match status" value="1"/>
</dbReference>
<keyword evidence="3" id="KW-1185">Reference proteome</keyword>
<dbReference type="EMBL" id="JBHUDM010000020">
    <property type="protein sequence ID" value="MFD1644027.1"/>
    <property type="molecule type" value="Genomic_DNA"/>
</dbReference>
<dbReference type="InterPro" id="IPR000014">
    <property type="entry name" value="PAS"/>
</dbReference>
<dbReference type="Gene3D" id="3.30.450.20">
    <property type="entry name" value="PAS domain"/>
    <property type="match status" value="1"/>
</dbReference>
<feature type="domain" description="PAS" evidence="1">
    <location>
        <begin position="12"/>
        <end position="69"/>
    </location>
</feature>